<dbReference type="Proteomes" id="UP000586305">
    <property type="component" value="Unassembled WGS sequence"/>
</dbReference>
<dbReference type="GO" id="GO:0016740">
    <property type="term" value="F:transferase activity"/>
    <property type="evidence" value="ECO:0007669"/>
    <property type="project" value="UniProtKB-KW"/>
</dbReference>
<protein>
    <submittedName>
        <fullName evidence="1">Sulfotransferase family 2 domain-containing protein</fullName>
    </submittedName>
</protein>
<sequence length="293" mass="33499">MLKQIIKNAVNLLGYDISINPVTNRPTPKPVAFIHIAKCGGVSIDNALRQKLATSEDRRLCRTTSIASSIASFNRPITTLEDSCDFGEHHLKQLQGTLDYFLSLQRHYISGHWGVNEYLLKKHDNTKFITVLREPIARLKSNYIFNKLTNNLVIMPPNKLNVDNLISEANDLLNSRRGWQMANTQTAFICGHYPKDPQEAISLQQTFLDNLSRFEIVGFLNDLNAFSKKFEHSFHTSLNIKSRNSTNAQTSSSTRNVVDILTEYFESKPVKQRLNTLCYQEQVNFEMAQERFA</sequence>
<proteinExistence type="predicted"/>
<dbReference type="AlphaFoldDB" id="A0A849VJ98"/>
<gene>
    <name evidence="1" type="ORF">HG263_14785</name>
</gene>
<dbReference type="RefSeq" id="WP_171626857.1">
    <property type="nucleotide sequence ID" value="NZ_JABBPG010000006.1"/>
</dbReference>
<reference evidence="1 2" key="1">
    <citation type="submission" date="2020-04" db="EMBL/GenBank/DDBJ databases">
        <title>Pseudoalteromonas caenipelagi sp. nov., isolated from a tidal flat.</title>
        <authorList>
            <person name="Park S."/>
            <person name="Yoon J.-H."/>
        </authorList>
    </citation>
    <scope>NUCLEOTIDE SEQUENCE [LARGE SCALE GENOMIC DNA]</scope>
    <source>
        <strain evidence="1 2">JBTF-M23</strain>
    </source>
</reference>
<accession>A0A849VJ98</accession>
<evidence type="ECO:0000313" key="2">
    <source>
        <dbReference type="Proteomes" id="UP000586305"/>
    </source>
</evidence>
<dbReference type="InterPro" id="IPR027417">
    <property type="entry name" value="P-loop_NTPase"/>
</dbReference>
<dbReference type="EMBL" id="JABBPG010000006">
    <property type="protein sequence ID" value="NOU51801.1"/>
    <property type="molecule type" value="Genomic_DNA"/>
</dbReference>
<name>A0A849VJ98_9GAMM</name>
<organism evidence="1 2">
    <name type="scientific">Pseudoalteromonas caenipelagi</name>
    <dbReference type="NCBI Taxonomy" id="2726988"/>
    <lineage>
        <taxon>Bacteria</taxon>
        <taxon>Pseudomonadati</taxon>
        <taxon>Pseudomonadota</taxon>
        <taxon>Gammaproteobacteria</taxon>
        <taxon>Alteromonadales</taxon>
        <taxon>Pseudoalteromonadaceae</taxon>
        <taxon>Pseudoalteromonas</taxon>
    </lineage>
</organism>
<comment type="caution">
    <text evidence="1">The sequence shown here is derived from an EMBL/GenBank/DDBJ whole genome shotgun (WGS) entry which is preliminary data.</text>
</comment>
<keyword evidence="1" id="KW-0808">Transferase</keyword>
<dbReference type="Gene3D" id="3.40.50.300">
    <property type="entry name" value="P-loop containing nucleotide triphosphate hydrolases"/>
    <property type="match status" value="1"/>
</dbReference>
<keyword evidence="2" id="KW-1185">Reference proteome</keyword>
<dbReference type="SUPFAM" id="SSF52540">
    <property type="entry name" value="P-loop containing nucleoside triphosphate hydrolases"/>
    <property type="match status" value="1"/>
</dbReference>
<evidence type="ECO:0000313" key="1">
    <source>
        <dbReference type="EMBL" id="NOU51801.1"/>
    </source>
</evidence>